<dbReference type="InterPro" id="IPR029058">
    <property type="entry name" value="AB_hydrolase_fold"/>
</dbReference>
<reference evidence="4" key="1">
    <citation type="submission" date="2022-03" db="EMBL/GenBank/DDBJ databases">
        <title>Fererhizobium litorale gen. nov., sp. nov., isolated from sandy sediments of the Sea of Japan seashore.</title>
        <authorList>
            <person name="Romanenko L."/>
            <person name="Kurilenko V."/>
            <person name="Otstavnykh N."/>
            <person name="Svetashev V."/>
            <person name="Tekutyeva L."/>
            <person name="Isaeva M."/>
            <person name="Mikhailov V."/>
        </authorList>
    </citation>
    <scope>NUCLEOTIDE SEQUENCE</scope>
    <source>
        <strain evidence="4">KMM 9576</strain>
    </source>
</reference>
<dbReference type="PANTHER" id="PTHR48081">
    <property type="entry name" value="AB HYDROLASE SUPERFAMILY PROTEIN C4A8.06C"/>
    <property type="match status" value="1"/>
</dbReference>
<evidence type="ECO:0000259" key="3">
    <source>
        <dbReference type="Pfam" id="PF07859"/>
    </source>
</evidence>
<gene>
    <name evidence="4" type="ORF">MRS75_19105</name>
</gene>
<dbReference type="Gene3D" id="3.40.50.1820">
    <property type="entry name" value="alpha/beta hydrolase"/>
    <property type="match status" value="1"/>
</dbReference>
<keyword evidence="2 4" id="KW-0378">Hydrolase</keyword>
<dbReference type="PROSITE" id="PS01173">
    <property type="entry name" value="LIPASE_GDXG_HIS"/>
    <property type="match status" value="1"/>
</dbReference>
<evidence type="ECO:0000256" key="2">
    <source>
        <dbReference type="ARBA" id="ARBA00022801"/>
    </source>
</evidence>
<dbReference type="AlphaFoldDB" id="A0AAE3U323"/>
<dbReference type="Proteomes" id="UP001161580">
    <property type="component" value="Unassembled WGS sequence"/>
</dbReference>
<evidence type="ECO:0000256" key="1">
    <source>
        <dbReference type="ARBA" id="ARBA00010515"/>
    </source>
</evidence>
<sequence>MSQLQEALSRPMPSEEGILTFLDRCDQFYPADAVNATIAEQRRFYDALCAEFSPPLPEGLTNKDDLIEGRVPVRRYRPADVRTETVLLYIHGGGFVVGSLESHDAICAEIADRVGAELVAVDYRLAPEHVWPAQTEDCRDVLLSLLADGRKVVLVGDSAGGNLAAGLTLQARDEGWQGVAGQALIYPALGGDLVSGSYVDMAEAPGLSTVDVAYYRSVLKAPEDDRIAFPLLEDDFRGLPPTFITVAHFDPLRDDGRKYAARLLEAGIDVWFREEPQMVHAWLRARSMSDGARDGFSALCVALSRLAGTL</sequence>
<comment type="similarity">
    <text evidence="1">Belongs to the 'GDXG' lipolytic enzyme family.</text>
</comment>
<dbReference type="InterPro" id="IPR050300">
    <property type="entry name" value="GDXG_lipolytic_enzyme"/>
</dbReference>
<protein>
    <submittedName>
        <fullName evidence="4">Alpha/beta hydrolase</fullName>
    </submittedName>
</protein>
<name>A0AAE3U323_9HYPH</name>
<comment type="caution">
    <text evidence="4">The sequence shown here is derived from an EMBL/GenBank/DDBJ whole genome shotgun (WGS) entry which is preliminary data.</text>
</comment>
<dbReference type="EMBL" id="JALDYZ010000012">
    <property type="protein sequence ID" value="MDI7924176.1"/>
    <property type="molecule type" value="Genomic_DNA"/>
</dbReference>
<dbReference type="InterPro" id="IPR013094">
    <property type="entry name" value="AB_hydrolase_3"/>
</dbReference>
<proteinExistence type="inferred from homology"/>
<dbReference type="Pfam" id="PF07859">
    <property type="entry name" value="Abhydrolase_3"/>
    <property type="match status" value="1"/>
</dbReference>
<dbReference type="InterPro" id="IPR002168">
    <property type="entry name" value="Lipase_GDXG_HIS_AS"/>
</dbReference>
<feature type="domain" description="Alpha/beta hydrolase fold-3" evidence="3">
    <location>
        <begin position="87"/>
        <end position="283"/>
    </location>
</feature>
<evidence type="ECO:0000313" key="4">
    <source>
        <dbReference type="EMBL" id="MDI7924176.1"/>
    </source>
</evidence>
<keyword evidence="5" id="KW-1185">Reference proteome</keyword>
<dbReference type="PANTHER" id="PTHR48081:SF8">
    <property type="entry name" value="ALPHA_BETA HYDROLASE FOLD-3 DOMAIN-CONTAINING PROTEIN-RELATED"/>
    <property type="match status" value="1"/>
</dbReference>
<dbReference type="SUPFAM" id="SSF53474">
    <property type="entry name" value="alpha/beta-Hydrolases"/>
    <property type="match status" value="1"/>
</dbReference>
<organism evidence="4 5">
    <name type="scientific">Ferirhizobium litorale</name>
    <dbReference type="NCBI Taxonomy" id="2927786"/>
    <lineage>
        <taxon>Bacteria</taxon>
        <taxon>Pseudomonadati</taxon>
        <taxon>Pseudomonadota</taxon>
        <taxon>Alphaproteobacteria</taxon>
        <taxon>Hyphomicrobiales</taxon>
        <taxon>Rhizobiaceae</taxon>
        <taxon>Ferirhizobium</taxon>
    </lineage>
</organism>
<dbReference type="GO" id="GO:0016787">
    <property type="term" value="F:hydrolase activity"/>
    <property type="evidence" value="ECO:0007669"/>
    <property type="project" value="UniProtKB-KW"/>
</dbReference>
<evidence type="ECO:0000313" key="5">
    <source>
        <dbReference type="Proteomes" id="UP001161580"/>
    </source>
</evidence>
<accession>A0AAE3U323</accession>
<dbReference type="RefSeq" id="WP_311788063.1">
    <property type="nucleotide sequence ID" value="NZ_JALDYY010000013.1"/>
</dbReference>